<keyword evidence="6" id="KW-0695">RNA-directed DNA polymerase</keyword>
<dbReference type="GO" id="GO:0003964">
    <property type="term" value="F:RNA-directed DNA polymerase activity"/>
    <property type="evidence" value="ECO:0007669"/>
    <property type="project" value="UniProtKB-KW"/>
</dbReference>
<reference evidence="11" key="1">
    <citation type="submission" date="2013-07" db="EMBL/GenBank/DDBJ databases">
        <title>Sub-species coevolution in mutualistic symbiosis.</title>
        <authorList>
            <person name="Murfin K."/>
            <person name="Klassen J."/>
            <person name="Lee M."/>
            <person name="Forst S."/>
            <person name="Stock P."/>
            <person name="Goodrich-Blair H."/>
        </authorList>
    </citation>
    <scope>NUCLEOTIDE SEQUENCE [LARGE SCALE GENOMIC DNA]</scope>
    <source>
        <strain evidence="11">Kraussei Quebec</strain>
    </source>
</reference>
<evidence type="ECO:0000256" key="8">
    <source>
        <dbReference type="ARBA" id="ARBA00034120"/>
    </source>
</evidence>
<evidence type="ECO:0000256" key="9">
    <source>
        <dbReference type="ARBA" id="ARBA00048173"/>
    </source>
</evidence>
<dbReference type="InterPro" id="IPR043502">
    <property type="entry name" value="DNA/RNA_pol_sf"/>
</dbReference>
<evidence type="ECO:0000256" key="6">
    <source>
        <dbReference type="ARBA" id="ARBA00022918"/>
    </source>
</evidence>
<organism evidence="11 12">
    <name type="scientific">Xenorhabdus bovienii str. kraussei Quebec</name>
    <dbReference type="NCBI Taxonomy" id="1398203"/>
    <lineage>
        <taxon>Bacteria</taxon>
        <taxon>Pseudomonadati</taxon>
        <taxon>Pseudomonadota</taxon>
        <taxon>Gammaproteobacteria</taxon>
        <taxon>Enterobacterales</taxon>
        <taxon>Morganellaceae</taxon>
        <taxon>Xenorhabdus</taxon>
    </lineage>
</organism>
<evidence type="ECO:0000256" key="1">
    <source>
        <dbReference type="ARBA" id="ARBA00012493"/>
    </source>
</evidence>
<dbReference type="AlphaFoldDB" id="A0A077PJ20"/>
<dbReference type="EC" id="2.7.7.49" evidence="1"/>
<dbReference type="HOGENOM" id="CLU_028398_2_2_6"/>
<protein>
    <recommendedName>
        <fullName evidence="1">RNA-directed DNA polymerase</fullName>
        <ecNumber evidence="1">2.7.7.49</ecNumber>
    </recommendedName>
</protein>
<dbReference type="InterPro" id="IPR000477">
    <property type="entry name" value="RT_dom"/>
</dbReference>
<evidence type="ECO:0000256" key="5">
    <source>
        <dbReference type="ARBA" id="ARBA00022842"/>
    </source>
</evidence>
<comment type="similarity">
    <text evidence="8">Belongs to the bacterial reverse transcriptase family.</text>
</comment>
<comment type="catalytic activity">
    <reaction evidence="9">
        <text>DNA(n) + a 2'-deoxyribonucleoside 5'-triphosphate = DNA(n+1) + diphosphate</text>
        <dbReference type="Rhea" id="RHEA:22508"/>
        <dbReference type="Rhea" id="RHEA-COMP:17339"/>
        <dbReference type="Rhea" id="RHEA-COMP:17340"/>
        <dbReference type="ChEBI" id="CHEBI:33019"/>
        <dbReference type="ChEBI" id="CHEBI:61560"/>
        <dbReference type="ChEBI" id="CHEBI:173112"/>
        <dbReference type="EC" id="2.7.7.49"/>
    </reaction>
</comment>
<evidence type="ECO:0000256" key="2">
    <source>
        <dbReference type="ARBA" id="ARBA00022679"/>
    </source>
</evidence>
<evidence type="ECO:0000259" key="10">
    <source>
        <dbReference type="PROSITE" id="PS50878"/>
    </source>
</evidence>
<dbReference type="InterPro" id="IPR051083">
    <property type="entry name" value="GrpII_Intron_Splice-Mob/Def"/>
</dbReference>
<dbReference type="PRINTS" id="PR00866">
    <property type="entry name" value="RNADNAPOLMS"/>
</dbReference>
<keyword evidence="2" id="KW-0808">Transferase</keyword>
<dbReference type="GO" id="GO:0051607">
    <property type="term" value="P:defense response to virus"/>
    <property type="evidence" value="ECO:0007669"/>
    <property type="project" value="UniProtKB-KW"/>
</dbReference>
<dbReference type="SUPFAM" id="SSF56672">
    <property type="entry name" value="DNA/RNA polymerases"/>
    <property type="match status" value="1"/>
</dbReference>
<evidence type="ECO:0000313" key="11">
    <source>
        <dbReference type="EMBL" id="CDH20701.1"/>
    </source>
</evidence>
<proteinExistence type="inferred from homology"/>
<dbReference type="RefSeq" id="WP_038250027.1">
    <property type="nucleotide sequence ID" value="NZ_CAWLZI010000256.1"/>
</dbReference>
<evidence type="ECO:0000256" key="3">
    <source>
        <dbReference type="ARBA" id="ARBA00022695"/>
    </source>
</evidence>
<keyword evidence="3" id="KW-0548">Nucleotidyltransferase</keyword>
<keyword evidence="4" id="KW-0479">Metal-binding</keyword>
<keyword evidence="7" id="KW-0051">Antiviral defense</keyword>
<dbReference type="PANTHER" id="PTHR34047:SF7">
    <property type="entry name" value="RNA-DIRECTED DNA POLYMERASE"/>
    <property type="match status" value="1"/>
</dbReference>
<keyword evidence="5" id="KW-0460">Magnesium</keyword>
<dbReference type="Proteomes" id="UP000028500">
    <property type="component" value="Unassembled WGS sequence"/>
</dbReference>
<evidence type="ECO:0000256" key="7">
    <source>
        <dbReference type="ARBA" id="ARBA00023118"/>
    </source>
</evidence>
<evidence type="ECO:0000256" key="4">
    <source>
        <dbReference type="ARBA" id="ARBA00022723"/>
    </source>
</evidence>
<name>A0A077PJ20_XENBV</name>
<comment type="caution">
    <text evidence="11">The sequence shown here is derived from an EMBL/GenBank/DDBJ whole genome shotgun (WGS) entry which is preliminary data.</text>
</comment>
<feature type="domain" description="Reverse transcriptase" evidence="10">
    <location>
        <begin position="15"/>
        <end position="238"/>
    </location>
</feature>
<dbReference type="CDD" id="cd03487">
    <property type="entry name" value="RT_Bac_retron_II"/>
    <property type="match status" value="1"/>
</dbReference>
<dbReference type="Pfam" id="PF00078">
    <property type="entry name" value="RVT_1"/>
    <property type="match status" value="1"/>
</dbReference>
<dbReference type="GO" id="GO:0046872">
    <property type="term" value="F:metal ion binding"/>
    <property type="evidence" value="ECO:0007669"/>
    <property type="project" value="UniProtKB-KW"/>
</dbReference>
<dbReference type="GO" id="GO:0003723">
    <property type="term" value="F:RNA binding"/>
    <property type="evidence" value="ECO:0007669"/>
    <property type="project" value="InterPro"/>
</dbReference>
<keyword evidence="12" id="KW-1185">Reference proteome</keyword>
<dbReference type="NCBIfam" id="NF038233">
    <property type="entry name" value="retron_St85_RT"/>
    <property type="match status" value="1"/>
</dbReference>
<accession>A0A077PJ20</accession>
<dbReference type="PANTHER" id="PTHR34047">
    <property type="entry name" value="NUCLEAR INTRON MATURASE 1, MITOCHONDRIAL-RELATED"/>
    <property type="match status" value="1"/>
</dbReference>
<evidence type="ECO:0000313" key="12">
    <source>
        <dbReference type="Proteomes" id="UP000028500"/>
    </source>
</evidence>
<gene>
    <name evidence="11" type="ORF">XBKQ1_2740029</name>
</gene>
<dbReference type="OrthoDB" id="7055795at2"/>
<sequence>MTVLFGLVKKLGISEREVITFLSDAPKKYKVYSIPKRSSGHRIIAQPSKRLKEYQTAFLKCYLLPVHPSAMAYRQGLSIKDNANYHKDNQYLLKMDLENFFNSITPDILWESWNKKELFIDDNDRKILQRLLFWCPSKKNSGKLVLSIGAPTSPAVSNSFLYNFDEELYDFCLKYQIAYTRYADDLTFSTNQTGVLFTVPEMVKKLLIKHFDRQITINHGKTIFSSKAHNRHITGVTITNDGKLSIGRQKKRYIKHLVYQFELGVLSIEDIYYLQGLLAFAKHIEPLFIPRLVQKYSKETLKNIFDIGSS</sequence>
<dbReference type="EMBL" id="CBSY010000195">
    <property type="protein sequence ID" value="CDH20701.1"/>
    <property type="molecule type" value="Genomic_DNA"/>
</dbReference>
<dbReference type="PROSITE" id="PS50878">
    <property type="entry name" value="RT_POL"/>
    <property type="match status" value="1"/>
</dbReference>
<dbReference type="InterPro" id="IPR000123">
    <property type="entry name" value="Reverse_transcriptase_msDNA"/>
</dbReference>